<feature type="domain" description="Glycosyltransferase RgtA/B/C/D-like" evidence="9">
    <location>
        <begin position="52"/>
        <end position="202"/>
    </location>
</feature>
<evidence type="ECO:0000313" key="10">
    <source>
        <dbReference type="EMBL" id="OGD04414.1"/>
    </source>
</evidence>
<proteinExistence type="predicted"/>
<evidence type="ECO:0000256" key="6">
    <source>
        <dbReference type="ARBA" id="ARBA00022989"/>
    </source>
</evidence>
<dbReference type="InterPro" id="IPR038731">
    <property type="entry name" value="RgtA/B/C-like"/>
</dbReference>
<dbReference type="AlphaFoldDB" id="A0A1F4ZG40"/>
<dbReference type="GO" id="GO:0016763">
    <property type="term" value="F:pentosyltransferase activity"/>
    <property type="evidence" value="ECO:0007669"/>
    <property type="project" value="TreeGrafter"/>
</dbReference>
<evidence type="ECO:0000313" key="11">
    <source>
        <dbReference type="Proteomes" id="UP000177080"/>
    </source>
</evidence>
<evidence type="ECO:0000256" key="8">
    <source>
        <dbReference type="SAM" id="Phobius"/>
    </source>
</evidence>
<dbReference type="GO" id="GO:0009103">
    <property type="term" value="P:lipopolysaccharide biosynthetic process"/>
    <property type="evidence" value="ECO:0007669"/>
    <property type="project" value="UniProtKB-ARBA"/>
</dbReference>
<comment type="caution">
    <text evidence="10">The sequence shown here is derived from an EMBL/GenBank/DDBJ whole genome shotgun (WGS) entry which is preliminary data.</text>
</comment>
<name>A0A1F4ZG40_9BACT</name>
<dbReference type="Pfam" id="PF13231">
    <property type="entry name" value="PMT_2"/>
    <property type="match status" value="1"/>
</dbReference>
<gene>
    <name evidence="10" type="ORF">A2989_05295</name>
</gene>
<keyword evidence="7 8" id="KW-0472">Membrane</keyword>
<feature type="transmembrane region" description="Helical" evidence="8">
    <location>
        <begin position="147"/>
        <end position="167"/>
    </location>
</feature>
<keyword evidence="6 8" id="KW-1133">Transmembrane helix</keyword>
<feature type="transmembrane region" description="Helical" evidence="8">
    <location>
        <begin position="187"/>
        <end position="207"/>
    </location>
</feature>
<evidence type="ECO:0000256" key="2">
    <source>
        <dbReference type="ARBA" id="ARBA00022475"/>
    </source>
</evidence>
<dbReference type="EMBL" id="MEXN01000001">
    <property type="protein sequence ID" value="OGD04414.1"/>
    <property type="molecule type" value="Genomic_DNA"/>
</dbReference>
<evidence type="ECO:0000259" key="9">
    <source>
        <dbReference type="Pfam" id="PF13231"/>
    </source>
</evidence>
<evidence type="ECO:0000256" key="3">
    <source>
        <dbReference type="ARBA" id="ARBA00022676"/>
    </source>
</evidence>
<dbReference type="Proteomes" id="UP000177080">
    <property type="component" value="Unassembled WGS sequence"/>
</dbReference>
<dbReference type="InterPro" id="IPR050297">
    <property type="entry name" value="LipidA_mod_glycosyltrf_83"/>
</dbReference>
<protein>
    <recommendedName>
        <fullName evidence="9">Glycosyltransferase RgtA/B/C/D-like domain-containing protein</fullName>
    </recommendedName>
</protein>
<evidence type="ECO:0000256" key="4">
    <source>
        <dbReference type="ARBA" id="ARBA00022679"/>
    </source>
</evidence>
<feature type="transmembrane region" description="Helical" evidence="8">
    <location>
        <begin position="317"/>
        <end position="335"/>
    </location>
</feature>
<dbReference type="PANTHER" id="PTHR33908:SF11">
    <property type="entry name" value="MEMBRANE PROTEIN"/>
    <property type="match status" value="1"/>
</dbReference>
<comment type="subcellular location">
    <subcellularLocation>
        <location evidence="1">Cell membrane</location>
        <topology evidence="1">Multi-pass membrane protein</topology>
    </subcellularLocation>
</comment>
<keyword evidence="5 8" id="KW-0812">Transmembrane</keyword>
<evidence type="ECO:0000256" key="5">
    <source>
        <dbReference type="ARBA" id="ARBA00022692"/>
    </source>
</evidence>
<feature type="transmembrane region" description="Helical" evidence="8">
    <location>
        <begin position="119"/>
        <end position="138"/>
    </location>
</feature>
<dbReference type="STRING" id="1797259.A2989_05295"/>
<sequence length="471" mass="54098">MITRLFFLAAILVLGFVYSRGFIPHDEGWILHPAQRITQGQLPYRDFHYIYTPGVAYFIAFVFKLFGPSIVVSRAATLIIALSSVWLIWSIGQKIAPKSPLVFLSAAIYLTWGPMHLNFAWPVIYAIWSGLLTCWLLLSSHDKHNRWVFFLSGITTGLTFLFKQNFGLALLATNFTYFFTSPNKRDILWHIAGLVLLTSLFAIHLLATRSFFPFVSDMNFFLIQQIWTKGMQATPFIYPGHWYEQLTKTLFYLLPLFISVLSVIAAARKNKSLIFIGTFGTFYYLTGIRPTTDYLHLAPLVAASSLSWLLMLRHKPILIPIALILISLGAYRSLFTNYYRWNPKLVTQNYSLNNPRLGILVDNISQSVITQIKDYFDQNTHPGDYAFIYSFSPSFYLLTNTKNPTRFIFSPPNLLSPADELEMVSSLTEKKVQVILTDRPLDNSTPTLTSYITSYYSPEKTIREFTLWHQK</sequence>
<feature type="transmembrane region" description="Helical" evidence="8">
    <location>
        <begin position="55"/>
        <end position="88"/>
    </location>
</feature>
<keyword evidence="2" id="KW-1003">Cell membrane</keyword>
<keyword evidence="3" id="KW-0328">Glycosyltransferase</keyword>
<dbReference type="GO" id="GO:0005886">
    <property type="term" value="C:plasma membrane"/>
    <property type="evidence" value="ECO:0007669"/>
    <property type="project" value="UniProtKB-SubCell"/>
</dbReference>
<evidence type="ECO:0000256" key="1">
    <source>
        <dbReference type="ARBA" id="ARBA00004651"/>
    </source>
</evidence>
<evidence type="ECO:0000256" key="7">
    <source>
        <dbReference type="ARBA" id="ARBA00023136"/>
    </source>
</evidence>
<keyword evidence="4" id="KW-0808">Transferase</keyword>
<organism evidence="10 11">
    <name type="scientific">Candidatus Amesbacteria bacterium RIFCSPLOWO2_01_FULL_48_25</name>
    <dbReference type="NCBI Taxonomy" id="1797259"/>
    <lineage>
        <taxon>Bacteria</taxon>
        <taxon>Candidatus Amesiibacteriota</taxon>
    </lineage>
</organism>
<reference evidence="10 11" key="1">
    <citation type="journal article" date="2016" name="Nat. Commun.">
        <title>Thousands of microbial genomes shed light on interconnected biogeochemical processes in an aquifer system.</title>
        <authorList>
            <person name="Anantharaman K."/>
            <person name="Brown C.T."/>
            <person name="Hug L.A."/>
            <person name="Sharon I."/>
            <person name="Castelle C.J."/>
            <person name="Probst A.J."/>
            <person name="Thomas B.C."/>
            <person name="Singh A."/>
            <person name="Wilkins M.J."/>
            <person name="Karaoz U."/>
            <person name="Brodie E.L."/>
            <person name="Williams K.H."/>
            <person name="Hubbard S.S."/>
            <person name="Banfield J.F."/>
        </authorList>
    </citation>
    <scope>NUCLEOTIDE SEQUENCE [LARGE SCALE GENOMIC DNA]</scope>
</reference>
<dbReference type="PANTHER" id="PTHR33908">
    <property type="entry name" value="MANNOSYLTRANSFERASE YKCB-RELATED"/>
    <property type="match status" value="1"/>
</dbReference>
<feature type="transmembrane region" description="Helical" evidence="8">
    <location>
        <begin position="250"/>
        <end position="267"/>
    </location>
</feature>
<accession>A0A1F4ZG40</accession>